<feature type="region of interest" description="Disordered" evidence="1">
    <location>
        <begin position="115"/>
        <end position="137"/>
    </location>
</feature>
<accession>E5XPE9</accession>
<sequence>MAIPLSVLDLAPTVSGATHADALRRSLALAKAAESFGYHRHWFAEHHFAAVASTSPDVLVGQALAATERIRVGSAAVLLGYYPAPLVVERFAILAALYPGRVDLGVGRSAQRFSSHGHNKHMAGADAPAREQEPFDPDSWPRTDGVLIPKQPLFRPGDLSARLAREAQLFLPGSAPADYGEQVDEILDLLAGSRTTAEGVAVRVAAAEESDLVLWVFGSSRGQSASTAARKGLPFVTSYHVTPATALDGAAAYREEFVPSKTLAEPYLVVSADVVVAESDKKAQELAEGYGRWVHSIRAKGGAEPYPAPGEHAPLAAHERRVVEDRIRTQFVGSPKTVVEGLSALARLARADELVVTTITHDHADRVRSYELLAEAWGR</sequence>
<dbReference type="InterPro" id="IPR050766">
    <property type="entry name" value="Bact_Lucif_Oxidored"/>
</dbReference>
<dbReference type="OrthoDB" id="9780518at2"/>
<dbReference type="EMBL" id="ACZI02000003">
    <property type="protein sequence ID" value="EFV13777.1"/>
    <property type="molecule type" value="Genomic_DNA"/>
</dbReference>
<evidence type="ECO:0000259" key="2">
    <source>
        <dbReference type="Pfam" id="PF00296"/>
    </source>
</evidence>
<organism evidence="3 4">
    <name type="scientific">Segniliparus rugosus (strain ATCC BAA-974 / DSM 45345 / CCUG 50838 / CIP 108380 / JCM 13579 / CDC 945)</name>
    <dbReference type="NCBI Taxonomy" id="679197"/>
    <lineage>
        <taxon>Bacteria</taxon>
        <taxon>Bacillati</taxon>
        <taxon>Actinomycetota</taxon>
        <taxon>Actinomycetes</taxon>
        <taxon>Mycobacteriales</taxon>
        <taxon>Segniliparaceae</taxon>
        <taxon>Segniliparus</taxon>
    </lineage>
</organism>
<proteinExistence type="predicted"/>
<dbReference type="AlphaFoldDB" id="E5XPE9"/>
<keyword evidence="4" id="KW-1185">Reference proteome</keyword>
<dbReference type="PANTHER" id="PTHR30137:SF6">
    <property type="entry name" value="LUCIFERASE-LIKE MONOOXYGENASE"/>
    <property type="match status" value="1"/>
</dbReference>
<dbReference type="Proteomes" id="UP000004816">
    <property type="component" value="Unassembled WGS sequence"/>
</dbReference>
<feature type="domain" description="Luciferase-like" evidence="2">
    <location>
        <begin position="15"/>
        <end position="123"/>
    </location>
</feature>
<dbReference type="InterPro" id="IPR036661">
    <property type="entry name" value="Luciferase-like_sf"/>
</dbReference>
<dbReference type="Gene3D" id="3.20.20.30">
    <property type="entry name" value="Luciferase-like domain"/>
    <property type="match status" value="1"/>
</dbReference>
<dbReference type="PANTHER" id="PTHR30137">
    <property type="entry name" value="LUCIFERASE-LIKE MONOOXYGENASE"/>
    <property type="match status" value="1"/>
</dbReference>
<dbReference type="Pfam" id="PF00296">
    <property type="entry name" value="Bac_luciferase"/>
    <property type="match status" value="2"/>
</dbReference>
<evidence type="ECO:0000313" key="3">
    <source>
        <dbReference type="EMBL" id="EFV13777.1"/>
    </source>
</evidence>
<dbReference type="InterPro" id="IPR011251">
    <property type="entry name" value="Luciferase-like_dom"/>
</dbReference>
<protein>
    <submittedName>
        <fullName evidence="3">Luciferase family oxidoreductase, group 1</fullName>
    </submittedName>
</protein>
<comment type="caution">
    <text evidence="3">The sequence shown here is derived from an EMBL/GenBank/DDBJ whole genome shotgun (WGS) entry which is preliminary data.</text>
</comment>
<dbReference type="STRING" id="679197.HMPREF9336_01377"/>
<dbReference type="GO" id="GO:0016705">
    <property type="term" value="F:oxidoreductase activity, acting on paired donors, with incorporation or reduction of molecular oxygen"/>
    <property type="evidence" value="ECO:0007669"/>
    <property type="project" value="InterPro"/>
</dbReference>
<evidence type="ECO:0000256" key="1">
    <source>
        <dbReference type="SAM" id="MobiDB-lite"/>
    </source>
</evidence>
<evidence type="ECO:0000313" key="4">
    <source>
        <dbReference type="Proteomes" id="UP000004816"/>
    </source>
</evidence>
<name>E5XPE9_SEGRC</name>
<dbReference type="HOGENOM" id="CLU_027853_9_2_11"/>
<gene>
    <name evidence="3" type="ORF">HMPREF9336_01377</name>
</gene>
<dbReference type="RefSeq" id="WP_007468968.1">
    <property type="nucleotide sequence ID" value="NZ_KI391954.1"/>
</dbReference>
<dbReference type="eggNOG" id="COG2141">
    <property type="taxonomic scope" value="Bacteria"/>
</dbReference>
<reference evidence="3 4" key="1">
    <citation type="journal article" date="2011" name="Stand. Genomic Sci.">
        <title>High quality draft genome sequence of Segniliparus rugosus CDC 945(T)= (ATCC BAA-974(T)).</title>
        <authorList>
            <person name="Earl A.M."/>
            <person name="Desjardins C.A."/>
            <person name="Fitzgerald M.G."/>
            <person name="Arachchi H.M."/>
            <person name="Zeng Q."/>
            <person name="Mehta T."/>
            <person name="Griggs A."/>
            <person name="Birren B.W."/>
            <person name="Toney N.C."/>
            <person name="Carr J."/>
            <person name="Posey J."/>
            <person name="Butler W.R."/>
        </authorList>
    </citation>
    <scope>NUCLEOTIDE SEQUENCE [LARGE SCALE GENOMIC DNA]</scope>
    <source>
        <strain evidence="4">ATCC BAA-974 / DSM 45345 / CCUG 50838 / CIP 108380 / JCM 13579 / CDC 945</strain>
    </source>
</reference>
<feature type="domain" description="Luciferase-like" evidence="2">
    <location>
        <begin position="185"/>
        <end position="348"/>
    </location>
</feature>
<dbReference type="SUPFAM" id="SSF51679">
    <property type="entry name" value="Bacterial luciferase-like"/>
    <property type="match status" value="1"/>
</dbReference>
<dbReference type="GO" id="GO:0005829">
    <property type="term" value="C:cytosol"/>
    <property type="evidence" value="ECO:0007669"/>
    <property type="project" value="TreeGrafter"/>
</dbReference>